<feature type="region of interest" description="Disordered" evidence="1">
    <location>
        <begin position="24"/>
        <end position="62"/>
    </location>
</feature>
<organism evidence="3 4">
    <name type="scientific">Lichenibacterium ramalinae</name>
    <dbReference type="NCBI Taxonomy" id="2316527"/>
    <lineage>
        <taxon>Bacteria</taxon>
        <taxon>Pseudomonadati</taxon>
        <taxon>Pseudomonadota</taxon>
        <taxon>Alphaproteobacteria</taxon>
        <taxon>Hyphomicrobiales</taxon>
        <taxon>Lichenihabitantaceae</taxon>
        <taxon>Lichenibacterium</taxon>
    </lineage>
</organism>
<protein>
    <recommendedName>
        <fullName evidence="5">DUF680 domain-containing protein</fullName>
    </recommendedName>
</protein>
<sequence>MTSIKFAAALAVLAVPLAGLSVPAQAASAHNSQAGSVGDSKNPTDSTVGSRRVKHSVKHRHM</sequence>
<feature type="compositionally biased region" description="Basic residues" evidence="1">
    <location>
        <begin position="51"/>
        <end position="62"/>
    </location>
</feature>
<name>A0A4Q2RHF8_9HYPH</name>
<evidence type="ECO:0008006" key="5">
    <source>
        <dbReference type="Google" id="ProtNLM"/>
    </source>
</evidence>
<dbReference type="EMBL" id="QYBC01000001">
    <property type="protein sequence ID" value="RYB07929.1"/>
    <property type="molecule type" value="Genomic_DNA"/>
</dbReference>
<comment type="caution">
    <text evidence="3">The sequence shown here is derived from an EMBL/GenBank/DDBJ whole genome shotgun (WGS) entry which is preliminary data.</text>
</comment>
<evidence type="ECO:0000313" key="3">
    <source>
        <dbReference type="EMBL" id="RYB07929.1"/>
    </source>
</evidence>
<feature type="compositionally biased region" description="Polar residues" evidence="1">
    <location>
        <begin position="28"/>
        <end position="49"/>
    </location>
</feature>
<dbReference type="Proteomes" id="UP000289411">
    <property type="component" value="Unassembled WGS sequence"/>
</dbReference>
<keyword evidence="2" id="KW-0732">Signal</keyword>
<dbReference type="RefSeq" id="WP_129217401.1">
    <property type="nucleotide sequence ID" value="NZ_QYBC01000001.1"/>
</dbReference>
<feature type="chain" id="PRO_5021022819" description="DUF680 domain-containing protein" evidence="2">
    <location>
        <begin position="27"/>
        <end position="62"/>
    </location>
</feature>
<feature type="signal peptide" evidence="2">
    <location>
        <begin position="1"/>
        <end position="26"/>
    </location>
</feature>
<dbReference type="AlphaFoldDB" id="A0A4Q2RHF8"/>
<reference evidence="3 4" key="2">
    <citation type="submission" date="2019-02" db="EMBL/GenBank/DDBJ databases">
        <title>'Lichenibacterium ramalinii' gen. nov. sp. nov., 'Lichenibacterium minor' gen. nov. sp. nov.</title>
        <authorList>
            <person name="Pankratov T."/>
        </authorList>
    </citation>
    <scope>NUCLEOTIDE SEQUENCE [LARGE SCALE GENOMIC DNA]</scope>
    <source>
        <strain evidence="3 4">RmlP001</strain>
    </source>
</reference>
<evidence type="ECO:0000256" key="1">
    <source>
        <dbReference type="SAM" id="MobiDB-lite"/>
    </source>
</evidence>
<keyword evidence="4" id="KW-1185">Reference proteome</keyword>
<evidence type="ECO:0000256" key="2">
    <source>
        <dbReference type="SAM" id="SignalP"/>
    </source>
</evidence>
<evidence type="ECO:0000313" key="4">
    <source>
        <dbReference type="Proteomes" id="UP000289411"/>
    </source>
</evidence>
<reference evidence="3 4" key="1">
    <citation type="submission" date="2018-09" db="EMBL/GenBank/DDBJ databases">
        <authorList>
            <person name="Grouzdev D.S."/>
            <person name="Krutkina M.S."/>
        </authorList>
    </citation>
    <scope>NUCLEOTIDE SEQUENCE [LARGE SCALE GENOMIC DNA]</scope>
    <source>
        <strain evidence="3 4">RmlP001</strain>
    </source>
</reference>
<accession>A0A4Q2RHF8</accession>
<proteinExistence type="predicted"/>
<gene>
    <name evidence="3" type="ORF">D3272_02115</name>
</gene>